<keyword evidence="4" id="KW-1185">Reference proteome</keyword>
<gene>
    <name evidence="3" type="ORF">ACFQ27_10195</name>
</gene>
<reference evidence="4" key="1">
    <citation type="journal article" date="2019" name="Int. J. Syst. Evol. Microbiol.">
        <title>The Global Catalogue of Microorganisms (GCM) 10K type strain sequencing project: providing services to taxonomists for standard genome sequencing and annotation.</title>
        <authorList>
            <consortium name="The Broad Institute Genomics Platform"/>
            <consortium name="The Broad Institute Genome Sequencing Center for Infectious Disease"/>
            <person name="Wu L."/>
            <person name="Ma J."/>
        </authorList>
    </citation>
    <scope>NUCLEOTIDE SEQUENCE [LARGE SCALE GENOMIC DNA]</scope>
    <source>
        <strain evidence="4">CCUG 55074</strain>
    </source>
</reference>
<evidence type="ECO:0000313" key="3">
    <source>
        <dbReference type="EMBL" id="MFD1190949.1"/>
    </source>
</evidence>
<dbReference type="InterPro" id="IPR050237">
    <property type="entry name" value="ATP-dep_AMP-bd_enzyme"/>
</dbReference>
<feature type="domain" description="AMP-binding enzyme C-terminal" evidence="2">
    <location>
        <begin position="418"/>
        <end position="494"/>
    </location>
</feature>
<dbReference type="Gene3D" id="3.30.300.30">
    <property type="match status" value="1"/>
</dbReference>
<dbReference type="Pfam" id="PF13193">
    <property type="entry name" value="AMP-binding_C"/>
    <property type="match status" value="1"/>
</dbReference>
<dbReference type="GO" id="GO:0004467">
    <property type="term" value="F:long-chain fatty acid-CoA ligase activity"/>
    <property type="evidence" value="ECO:0007669"/>
    <property type="project" value="UniProtKB-EC"/>
</dbReference>
<evidence type="ECO:0000259" key="1">
    <source>
        <dbReference type="Pfam" id="PF00501"/>
    </source>
</evidence>
<evidence type="ECO:0000313" key="4">
    <source>
        <dbReference type="Proteomes" id="UP001597216"/>
    </source>
</evidence>
<dbReference type="InterPro" id="IPR000873">
    <property type="entry name" value="AMP-dep_synth/lig_dom"/>
</dbReference>
<dbReference type="EC" id="6.2.1.3" evidence="3"/>
<comment type="caution">
    <text evidence="3">The sequence shown here is derived from an EMBL/GenBank/DDBJ whole genome shotgun (WGS) entry which is preliminary data.</text>
</comment>
<accession>A0ABW3T1B7</accession>
<name>A0ABW3T1B7_9CAUL</name>
<dbReference type="InterPro" id="IPR045851">
    <property type="entry name" value="AMP-bd_C_sf"/>
</dbReference>
<feature type="domain" description="AMP-dependent synthetase/ligase" evidence="1">
    <location>
        <begin position="11"/>
        <end position="368"/>
    </location>
</feature>
<proteinExistence type="predicted"/>
<dbReference type="SUPFAM" id="SSF56801">
    <property type="entry name" value="Acetyl-CoA synthetase-like"/>
    <property type="match status" value="1"/>
</dbReference>
<dbReference type="PANTHER" id="PTHR43767:SF1">
    <property type="entry name" value="NONRIBOSOMAL PEPTIDE SYNTHASE PES1 (EUROFUNG)-RELATED"/>
    <property type="match status" value="1"/>
</dbReference>
<dbReference type="PANTHER" id="PTHR43767">
    <property type="entry name" value="LONG-CHAIN-FATTY-ACID--COA LIGASE"/>
    <property type="match status" value="1"/>
</dbReference>
<dbReference type="InterPro" id="IPR020845">
    <property type="entry name" value="AMP-binding_CS"/>
</dbReference>
<evidence type="ECO:0000259" key="2">
    <source>
        <dbReference type="Pfam" id="PF13193"/>
    </source>
</evidence>
<sequence length="512" mass="55855">MRLTQTLGRAVLVRPDAVATIDGDRVRTWRQVHERVGRMSAGLRGLGVQPGDRVAVLANNCDAYFEAYFAILWSGAVIVPLNTRLAPAETQFQLADAGACVMLYGEEFAGVIAGLKPALPQIRAWIAMDTPDASADLALEALATEGEPAPEIERKPEDLAGIFYTGGTTGLPKGVMLPHRALAAMAVNLTMSLKVDHSIVNLHSAPMFHLADIGTFMATMVGGTHVFVRRLDEEVMLDMIERWGVTHIFTVPAVIDRLARHPRGEIARALKVLGYGGAPMPLGTYDAARARFPDLDFVQGFGMTEMGAHTFLEAEHHRPGADPEKMKSVGQPAYGYEIKVVDPNGVEVPRRTLGEIIGRGDNMMLGYWNRPEETQAALKGGWMWSGDAGFMDETGFVYITDRFKDMIVSGGENVYSIEVENVVSRHPSVAECAIIGVPDEKWGERVHAVVVLAAGQTLTLEDLSVHCRAEIAGYKTPRSLQILETPLPRSAAGKVLKTDLRAPWWEGQARRV</sequence>
<dbReference type="Proteomes" id="UP001597216">
    <property type="component" value="Unassembled WGS sequence"/>
</dbReference>
<dbReference type="PROSITE" id="PS00455">
    <property type="entry name" value="AMP_BINDING"/>
    <property type="match status" value="1"/>
</dbReference>
<dbReference type="Gene3D" id="3.40.50.12780">
    <property type="entry name" value="N-terminal domain of ligase-like"/>
    <property type="match status" value="1"/>
</dbReference>
<dbReference type="Pfam" id="PF00501">
    <property type="entry name" value="AMP-binding"/>
    <property type="match status" value="1"/>
</dbReference>
<protein>
    <submittedName>
        <fullName evidence="3">Long-chain-fatty-acid--CoA ligase</fullName>
        <ecNumber evidence="3">6.2.1.3</ecNumber>
    </submittedName>
</protein>
<dbReference type="InterPro" id="IPR042099">
    <property type="entry name" value="ANL_N_sf"/>
</dbReference>
<dbReference type="RefSeq" id="WP_377353506.1">
    <property type="nucleotide sequence ID" value="NZ_JBHTLQ010000019.1"/>
</dbReference>
<dbReference type="NCBIfam" id="NF004837">
    <property type="entry name" value="PRK06187.1"/>
    <property type="match status" value="1"/>
</dbReference>
<keyword evidence="3" id="KW-0436">Ligase</keyword>
<dbReference type="InterPro" id="IPR025110">
    <property type="entry name" value="AMP-bd_C"/>
</dbReference>
<organism evidence="3 4">
    <name type="scientific">Phenylobacterium conjunctum</name>
    <dbReference type="NCBI Taxonomy" id="1298959"/>
    <lineage>
        <taxon>Bacteria</taxon>
        <taxon>Pseudomonadati</taxon>
        <taxon>Pseudomonadota</taxon>
        <taxon>Alphaproteobacteria</taxon>
        <taxon>Caulobacterales</taxon>
        <taxon>Caulobacteraceae</taxon>
        <taxon>Phenylobacterium</taxon>
    </lineage>
</organism>
<dbReference type="EMBL" id="JBHTLQ010000019">
    <property type="protein sequence ID" value="MFD1190949.1"/>
    <property type="molecule type" value="Genomic_DNA"/>
</dbReference>
<dbReference type="CDD" id="cd17631">
    <property type="entry name" value="FACL_FadD13-like"/>
    <property type="match status" value="1"/>
</dbReference>